<dbReference type="EMBL" id="VSSQ01004318">
    <property type="protein sequence ID" value="MPM24681.1"/>
    <property type="molecule type" value="Genomic_DNA"/>
</dbReference>
<protein>
    <submittedName>
        <fullName evidence="2">Uncharacterized protein</fullName>
    </submittedName>
</protein>
<feature type="region of interest" description="Disordered" evidence="1">
    <location>
        <begin position="183"/>
        <end position="214"/>
    </location>
</feature>
<comment type="caution">
    <text evidence="2">The sequence shown here is derived from an EMBL/GenBank/DDBJ whole genome shotgun (WGS) entry which is preliminary data.</text>
</comment>
<dbReference type="AlphaFoldDB" id="A0A644Y9U5"/>
<evidence type="ECO:0000313" key="2">
    <source>
        <dbReference type="EMBL" id="MPM24681.1"/>
    </source>
</evidence>
<gene>
    <name evidence="2" type="ORF">SDC9_71165</name>
</gene>
<sequence length="258" mass="27827">MLARLQRGQLQRGRRGLAAGACQRGLDRVDGARGRRAIGNGREQRRARRRDADLALCAVAAQVVKAQPCLQRILRGTRRIVQRLELRGIALLLGQQRGEAIRRDLHGFERLAVDAHDKVGAALDDGIARCHRIARQRLLGPVGDLHAQRLGIGVEHAHERRTGGRSRRVELCERAFGGHAVGGCQRTSGDGNSAQRGAPGGRERGGGTGHATSPVVRAGWGRVGARLSRYICSSFLRSALSVCVVGKPWQTSSSDGTM</sequence>
<name>A0A644Y9U5_9ZZZZ</name>
<accession>A0A644Y9U5</accession>
<reference evidence="2" key="1">
    <citation type="submission" date="2019-08" db="EMBL/GenBank/DDBJ databases">
        <authorList>
            <person name="Kucharzyk K."/>
            <person name="Murdoch R.W."/>
            <person name="Higgins S."/>
            <person name="Loffler F."/>
        </authorList>
    </citation>
    <scope>NUCLEOTIDE SEQUENCE</scope>
</reference>
<organism evidence="2">
    <name type="scientific">bioreactor metagenome</name>
    <dbReference type="NCBI Taxonomy" id="1076179"/>
    <lineage>
        <taxon>unclassified sequences</taxon>
        <taxon>metagenomes</taxon>
        <taxon>ecological metagenomes</taxon>
    </lineage>
</organism>
<evidence type="ECO:0000256" key="1">
    <source>
        <dbReference type="SAM" id="MobiDB-lite"/>
    </source>
</evidence>
<feature type="compositionally biased region" description="Polar residues" evidence="1">
    <location>
        <begin position="185"/>
        <end position="195"/>
    </location>
</feature>
<proteinExistence type="predicted"/>